<dbReference type="PANTHER" id="PTHR28207:SF1">
    <property type="entry name" value="ATP SYNTHASE SUBUNIT H, MITOCHONDRIAL"/>
    <property type="match status" value="1"/>
</dbReference>
<dbReference type="Pfam" id="PF10775">
    <property type="entry name" value="ATP_sub_h"/>
    <property type="match status" value="1"/>
</dbReference>
<reference evidence="1 2" key="1">
    <citation type="journal article" date="2016" name="Mol. Biol. Evol.">
        <title>Comparative Genomics of Early-Diverging Mushroom-Forming Fungi Provides Insights into the Origins of Lignocellulose Decay Capabilities.</title>
        <authorList>
            <person name="Nagy L.G."/>
            <person name="Riley R."/>
            <person name="Tritt A."/>
            <person name="Adam C."/>
            <person name="Daum C."/>
            <person name="Floudas D."/>
            <person name="Sun H."/>
            <person name="Yadav J.S."/>
            <person name="Pangilinan J."/>
            <person name="Larsson K.H."/>
            <person name="Matsuura K."/>
            <person name="Barry K."/>
            <person name="Labutti K."/>
            <person name="Kuo R."/>
            <person name="Ohm R.A."/>
            <person name="Bhattacharya S.S."/>
            <person name="Shirouzu T."/>
            <person name="Yoshinaga Y."/>
            <person name="Martin F.M."/>
            <person name="Grigoriev I.V."/>
            <person name="Hibbett D.S."/>
        </authorList>
    </citation>
    <scope>NUCLEOTIDE SEQUENCE [LARGE SCALE GENOMIC DNA]</scope>
    <source>
        <strain evidence="1 2">CBS 109695</strain>
    </source>
</reference>
<dbReference type="STRING" id="436010.A0A166R805"/>
<gene>
    <name evidence="1" type="ORF">FIBSPDRAFT_917829</name>
</gene>
<dbReference type="OrthoDB" id="274752at2759"/>
<accession>A0A166R805</accession>
<keyword evidence="2" id="KW-1185">Reference proteome</keyword>
<dbReference type="InterPro" id="IPR019711">
    <property type="entry name" value="ATP_synth_F0_suH"/>
</dbReference>
<dbReference type="AlphaFoldDB" id="A0A166R805"/>
<dbReference type="Proteomes" id="UP000076532">
    <property type="component" value="Unassembled WGS sequence"/>
</dbReference>
<name>A0A166R805_9AGAM</name>
<dbReference type="EMBL" id="KV417506">
    <property type="protein sequence ID" value="KZP28004.1"/>
    <property type="molecule type" value="Genomic_DNA"/>
</dbReference>
<proteinExistence type="predicted"/>
<evidence type="ECO:0008006" key="3">
    <source>
        <dbReference type="Google" id="ProtNLM"/>
    </source>
</evidence>
<dbReference type="GO" id="GO:0046933">
    <property type="term" value="F:proton-transporting ATP synthase activity, rotational mechanism"/>
    <property type="evidence" value="ECO:0007669"/>
    <property type="project" value="TreeGrafter"/>
</dbReference>
<organism evidence="1 2">
    <name type="scientific">Athelia psychrophila</name>
    <dbReference type="NCBI Taxonomy" id="1759441"/>
    <lineage>
        <taxon>Eukaryota</taxon>
        <taxon>Fungi</taxon>
        <taxon>Dikarya</taxon>
        <taxon>Basidiomycota</taxon>
        <taxon>Agaricomycotina</taxon>
        <taxon>Agaricomycetes</taxon>
        <taxon>Agaricomycetidae</taxon>
        <taxon>Atheliales</taxon>
        <taxon>Atheliaceae</taxon>
        <taxon>Athelia</taxon>
    </lineage>
</organism>
<protein>
    <recommendedName>
        <fullName evidence="3">ATP synthase complex subunit H-domain-containing protein</fullName>
    </recommendedName>
</protein>
<evidence type="ECO:0000313" key="2">
    <source>
        <dbReference type="Proteomes" id="UP000076532"/>
    </source>
</evidence>
<dbReference type="PANTHER" id="PTHR28207">
    <property type="entry name" value="ATP SYNTHASE SUBUNIT H, MITOCHONDRIAL"/>
    <property type="match status" value="1"/>
</dbReference>
<sequence>MSTSILRQVSAVARNASRTRGFASSSASRKDFVQDLYVKELRAYKAPPAVKDAHVGAVKNFAAPTAPKAPTLPQDLAAELSAYESAEPSKVEAVQTKAGNAGSTGGADGFLQFLEADVPKAEEAHH</sequence>
<evidence type="ECO:0000313" key="1">
    <source>
        <dbReference type="EMBL" id="KZP28004.1"/>
    </source>
</evidence>